<evidence type="ECO:0000313" key="6">
    <source>
        <dbReference type="Proteomes" id="UP000295008"/>
    </source>
</evidence>
<sequence length="315" mass="33545">MFIKTTGHPATRWAAAAITLSLWASAFVGIRVGLRDYDPFQLALFRYLVASLCLLAVAGLRKIRFPEPRDLCRLALLGTVGIAGYNMALNYGERSVTAASASLIVNTAPLFTLIGSALFLKEKVRPLGWLGMLVSFAGVSLIACQGGPTLAFSGEILAILCAAVFQSFYIVVQKPLLKKYHSLEVTTYAIWFGTLLPLPFIKPLFGSMMQAPAASSLAVIYLGVFPGAIAYFSWSFVLSKLPAAKAASFLFLIPPLTAIIGLVWLREMPKIITGVGGLLAIGGVMLANQNGGRKRTKPAGVPGGGPGDNREIVNP</sequence>
<dbReference type="OrthoDB" id="9799821at2"/>
<feature type="transmembrane region" description="Helical" evidence="3">
    <location>
        <begin position="127"/>
        <end position="143"/>
    </location>
</feature>
<proteinExistence type="inferred from homology"/>
<dbReference type="Proteomes" id="UP000295008">
    <property type="component" value="Unassembled WGS sequence"/>
</dbReference>
<feature type="transmembrane region" description="Helical" evidence="3">
    <location>
        <begin position="246"/>
        <end position="265"/>
    </location>
</feature>
<evidence type="ECO:0000256" key="1">
    <source>
        <dbReference type="ARBA" id="ARBA00007362"/>
    </source>
</evidence>
<name>A0A4R1R9F5_HYDET</name>
<feature type="transmembrane region" description="Helical" evidence="3">
    <location>
        <begin position="183"/>
        <end position="201"/>
    </location>
</feature>
<feature type="transmembrane region" description="Helical" evidence="3">
    <location>
        <begin position="213"/>
        <end position="234"/>
    </location>
</feature>
<evidence type="ECO:0000256" key="3">
    <source>
        <dbReference type="SAM" id="Phobius"/>
    </source>
</evidence>
<keyword evidence="3" id="KW-1133">Transmembrane helix</keyword>
<dbReference type="InterPro" id="IPR000620">
    <property type="entry name" value="EamA_dom"/>
</dbReference>
<feature type="transmembrane region" description="Helical" evidence="3">
    <location>
        <begin position="40"/>
        <end position="60"/>
    </location>
</feature>
<evidence type="ECO:0000313" key="5">
    <source>
        <dbReference type="EMBL" id="TCL62200.1"/>
    </source>
</evidence>
<dbReference type="SUPFAM" id="SSF103481">
    <property type="entry name" value="Multidrug resistance efflux transporter EmrE"/>
    <property type="match status" value="2"/>
</dbReference>
<gene>
    <name evidence="5" type="ORF">EDC14_102751</name>
</gene>
<dbReference type="InterPro" id="IPR052756">
    <property type="entry name" value="Alkyne_AA_exporter"/>
</dbReference>
<reference evidence="5 6" key="1">
    <citation type="submission" date="2019-03" db="EMBL/GenBank/DDBJ databases">
        <title>Genomic Encyclopedia of Type Strains, Phase IV (KMG-IV): sequencing the most valuable type-strain genomes for metagenomic binning, comparative biology and taxonomic classification.</title>
        <authorList>
            <person name="Goeker M."/>
        </authorList>
    </citation>
    <scope>NUCLEOTIDE SEQUENCE [LARGE SCALE GENOMIC DNA]</scope>
    <source>
        <strain evidence="5 6">LX-B</strain>
    </source>
</reference>
<comment type="similarity">
    <text evidence="1">Belongs to the EamA transporter family.</text>
</comment>
<dbReference type="PANTHER" id="PTHR12715:SF4">
    <property type="entry name" value="EAMA DOMAIN-CONTAINING PROTEIN"/>
    <property type="match status" value="1"/>
</dbReference>
<organism evidence="5 6">
    <name type="scientific">Hydrogenispora ethanolica</name>
    <dbReference type="NCBI Taxonomy" id="1082276"/>
    <lineage>
        <taxon>Bacteria</taxon>
        <taxon>Bacillati</taxon>
        <taxon>Bacillota</taxon>
        <taxon>Hydrogenispora</taxon>
    </lineage>
</organism>
<keyword evidence="3" id="KW-0472">Membrane</keyword>
<keyword evidence="3" id="KW-0812">Transmembrane</keyword>
<evidence type="ECO:0000259" key="4">
    <source>
        <dbReference type="Pfam" id="PF00892"/>
    </source>
</evidence>
<feature type="transmembrane region" description="Helical" evidence="3">
    <location>
        <begin position="12"/>
        <end position="34"/>
    </location>
</feature>
<dbReference type="AlphaFoldDB" id="A0A4R1R9F5"/>
<feature type="transmembrane region" description="Helical" evidence="3">
    <location>
        <begin position="72"/>
        <end position="92"/>
    </location>
</feature>
<dbReference type="GO" id="GO:0016020">
    <property type="term" value="C:membrane"/>
    <property type="evidence" value="ECO:0007669"/>
    <property type="project" value="InterPro"/>
</dbReference>
<comment type="caution">
    <text evidence="5">The sequence shown here is derived from an EMBL/GenBank/DDBJ whole genome shotgun (WGS) entry which is preliminary data.</text>
</comment>
<feature type="region of interest" description="Disordered" evidence="2">
    <location>
        <begin position="292"/>
        <end position="315"/>
    </location>
</feature>
<feature type="domain" description="EamA" evidence="4">
    <location>
        <begin position="16"/>
        <end position="143"/>
    </location>
</feature>
<keyword evidence="6" id="KW-1185">Reference proteome</keyword>
<feature type="transmembrane region" description="Helical" evidence="3">
    <location>
        <begin position="271"/>
        <end position="288"/>
    </location>
</feature>
<feature type="domain" description="EamA" evidence="4">
    <location>
        <begin position="156"/>
        <end position="288"/>
    </location>
</feature>
<feature type="transmembrane region" description="Helical" evidence="3">
    <location>
        <begin position="149"/>
        <end position="171"/>
    </location>
</feature>
<protein>
    <submittedName>
        <fullName evidence="5">Drug/metabolite transporter (DMT)-like permease</fullName>
    </submittedName>
</protein>
<dbReference type="InterPro" id="IPR037185">
    <property type="entry name" value="EmrE-like"/>
</dbReference>
<dbReference type="PANTHER" id="PTHR12715">
    <property type="entry name" value="TRANSPORTER, DRUG/METABOLITE EXPORTER FAMILY"/>
    <property type="match status" value="1"/>
</dbReference>
<feature type="transmembrane region" description="Helical" evidence="3">
    <location>
        <begin position="98"/>
        <end position="120"/>
    </location>
</feature>
<dbReference type="Pfam" id="PF00892">
    <property type="entry name" value="EamA"/>
    <property type="match status" value="2"/>
</dbReference>
<dbReference type="RefSeq" id="WP_132015868.1">
    <property type="nucleotide sequence ID" value="NZ_SLUN01000027.1"/>
</dbReference>
<evidence type="ECO:0000256" key="2">
    <source>
        <dbReference type="SAM" id="MobiDB-lite"/>
    </source>
</evidence>
<dbReference type="EMBL" id="SLUN01000027">
    <property type="protein sequence ID" value="TCL62200.1"/>
    <property type="molecule type" value="Genomic_DNA"/>
</dbReference>
<accession>A0A4R1R9F5</accession>